<sequence>MDLVKPKAFFMVAGDKKTDLLPALKETTVMNHASWTTEVPIKRPGVYTFVMEPTPYWEPAEDVSIIHYTKTLIAAFGDDQGWDEPVGIATEIVPLTRPFGNYAGNSFSGQVLLKGKPVPGAEVEVELYNKDKKFKAPSDYHVTQVVKADENGVFTFSCPQAAGGDLPL</sequence>
<dbReference type="InterPro" id="IPR019613">
    <property type="entry name" value="DUF4198"/>
</dbReference>
<accession>A0A3S3U6C9</accession>
<protein>
    <submittedName>
        <fullName evidence="1">Uncharacterized protein</fullName>
    </submittedName>
</protein>
<organism evidence="1 2">
    <name type="scientific">Candidatus Electrothrix aarhusensis</name>
    <dbReference type="NCBI Taxonomy" id="1859131"/>
    <lineage>
        <taxon>Bacteria</taxon>
        <taxon>Pseudomonadati</taxon>
        <taxon>Thermodesulfobacteriota</taxon>
        <taxon>Desulfobulbia</taxon>
        <taxon>Desulfobulbales</taxon>
        <taxon>Desulfobulbaceae</taxon>
        <taxon>Candidatus Electrothrix</taxon>
    </lineage>
</organism>
<evidence type="ECO:0000313" key="2">
    <source>
        <dbReference type="Proteomes" id="UP000287853"/>
    </source>
</evidence>
<dbReference type="Proteomes" id="UP000287853">
    <property type="component" value="Unassembled WGS sequence"/>
</dbReference>
<reference evidence="1 2" key="1">
    <citation type="submission" date="2017-01" db="EMBL/GenBank/DDBJ databases">
        <title>The cable genome- insights into the physiology and evolution of filamentous bacteria capable of sulfide oxidation via long distance electron transfer.</title>
        <authorList>
            <person name="Schreiber L."/>
            <person name="Bjerg J.T."/>
            <person name="Boggild A."/>
            <person name="Van De Vossenberg J."/>
            <person name="Meysman F."/>
            <person name="Nielsen L.P."/>
            <person name="Schramm A."/>
            <person name="Kjeldsen K.U."/>
        </authorList>
    </citation>
    <scope>NUCLEOTIDE SEQUENCE [LARGE SCALE GENOMIC DNA]</scope>
    <source>
        <strain evidence="1">MCF</strain>
    </source>
</reference>
<comment type="caution">
    <text evidence="1">The sequence shown here is derived from an EMBL/GenBank/DDBJ whole genome shotgun (WGS) entry which is preliminary data.</text>
</comment>
<name>A0A3S3U6C9_9BACT</name>
<proteinExistence type="predicted"/>
<dbReference type="EMBL" id="MTKO01000129">
    <property type="protein sequence ID" value="RWX43149.1"/>
    <property type="molecule type" value="Genomic_DNA"/>
</dbReference>
<gene>
    <name evidence="1" type="ORF">H206_00581</name>
</gene>
<dbReference type="Pfam" id="PF10670">
    <property type="entry name" value="DUF4198"/>
    <property type="match status" value="1"/>
</dbReference>
<dbReference type="AlphaFoldDB" id="A0A3S3U6C9"/>
<evidence type="ECO:0000313" key="1">
    <source>
        <dbReference type="EMBL" id="RWX43149.1"/>
    </source>
</evidence>
<keyword evidence="2" id="KW-1185">Reference proteome</keyword>